<feature type="compositionally biased region" description="Low complexity" evidence="6">
    <location>
        <begin position="353"/>
        <end position="367"/>
    </location>
</feature>
<feature type="compositionally biased region" description="Polar residues" evidence="6">
    <location>
        <begin position="817"/>
        <end position="829"/>
    </location>
</feature>
<keyword evidence="5" id="KW-0539">Nucleus</keyword>
<dbReference type="InterPro" id="IPR007900">
    <property type="entry name" value="TAF4_C"/>
</dbReference>
<accession>A0A7S0T3R8</accession>
<feature type="compositionally biased region" description="Basic and acidic residues" evidence="6">
    <location>
        <begin position="795"/>
        <end position="816"/>
    </location>
</feature>
<feature type="compositionally biased region" description="Polar residues" evidence="6">
    <location>
        <begin position="22"/>
        <end position="32"/>
    </location>
</feature>
<sequence>MANRPKQFSQNLDELMGILGNEGSTNAPQAQATGRPLESAPQQARVQQRAGAAGVAAPAAATGVPHSAAVSNRPVTGMPMNVTSQGQTQTSAPVQRVARPSAPQPVEKSKRNLEELTALFGASRSGPQRTASPPSTTSNANAQGQQPTSNHPAVRQAALGHAQAATQPYSRPAVGATAANPQQQQPRSTVRQNEEELRNLLGSAVAPATGAAPGSQPPRATAAERIPPSATAPAGAAPGAAAGAGARPNMTQEQIHVGMFCQFAVVVVQRDLREMGPERMDRERMVRTERDFRQAIRYQYREWNESRITQRQLFERIFGYVRRINPAHTLQTFREQFRAFMSSNSEKRRARLQQEQAQQQANQGAPQTIPTKDQTAPSARPQSQQPSAASAQPKALQQPSGGASPAKTEAVSVTGVGQTARVAADSVKNELSAAPQGAAATNAVGNAVTTKKGEKGAGVANGSLGDVAGVSAGDGDSAAVDGVGVSGKTGVKRSLENAVGGNAAKKNRPDSRAKANRPKSGKNAQAKAGKQGEVKGASAGETKTGTGEEAPAASKAEANGAASAGVKAEAAAGAPGAPAVASETAGGTPSKGGKPPPAKPGTAGPSPAGAAGAKKADVRKAEEKKRQADDEVDIVKSAGIDVDNEEDALVDDDEGDTGMIDIDSDASGKWLLSAPILVSRMESVAKSHGLIGVRGSCAEYVSLAVRCRVSNVIERLTKISRARSETAKALWGFNSIAFSGRDTRRRLEELRREEARQLDKAAEARKQRRLDAMSNRTGEGGGGAGASGGDSGLAGKEELTKKAETKAVTEKKRQEESMMQTNKTLSSILAGNLRRRKNRQKGGAVGGAGLAPTAGTTPAAKPPLPTAVKPDAPASQVPVAVVPPAVAVSSNAVPVAAPAPPATSAVPSGAAATTSGGSPLASGTSGTKAETLATVPPPAVGPSASGAAPGVAGASVAKVAASAPTQVPAQPSPAPSATGSAPVASVPAMTAPSAASAPTAVAPPVGSGAQRLAPGGVAAPAQPSGVSTDDIPLRPSSRAPAGDQKQVAGTGGRSALSIAAASIPRQPIGLRDCLFLMEHERQMRKSWLLYKWRARVIASAPAAAPGVRKSVP</sequence>
<feature type="compositionally biased region" description="Gly residues" evidence="6">
    <location>
        <begin position="778"/>
        <end position="792"/>
    </location>
</feature>
<organism evidence="8">
    <name type="scientific">Erythrolobus madagascarensis</name>
    <dbReference type="NCBI Taxonomy" id="708628"/>
    <lineage>
        <taxon>Eukaryota</taxon>
        <taxon>Rhodophyta</taxon>
        <taxon>Bangiophyceae</taxon>
        <taxon>Porphyridiales</taxon>
        <taxon>Porphyridiaceae</taxon>
        <taxon>Erythrolobus</taxon>
    </lineage>
</organism>
<feature type="compositionally biased region" description="Low complexity" evidence="6">
    <location>
        <begin position="850"/>
        <end position="859"/>
    </location>
</feature>
<dbReference type="AlphaFoldDB" id="A0A7S0T3R8"/>
<comment type="similarity">
    <text evidence="2">Belongs to the TAF4 family.</text>
</comment>
<feature type="compositionally biased region" description="Polar residues" evidence="6">
    <location>
        <begin position="81"/>
        <end position="93"/>
    </location>
</feature>
<feature type="region of interest" description="Disordered" evidence="6">
    <location>
        <begin position="996"/>
        <end position="1052"/>
    </location>
</feature>
<feature type="domain" description="Transcription initiation factor TFIID component TAF4 C-terminal" evidence="7">
    <location>
        <begin position="633"/>
        <end position="826"/>
    </location>
</feature>
<reference evidence="8" key="1">
    <citation type="submission" date="2021-01" db="EMBL/GenBank/DDBJ databases">
        <authorList>
            <person name="Corre E."/>
            <person name="Pelletier E."/>
            <person name="Niang G."/>
            <person name="Scheremetjew M."/>
            <person name="Finn R."/>
            <person name="Kale V."/>
            <person name="Holt S."/>
            <person name="Cochrane G."/>
            <person name="Meng A."/>
            <person name="Brown T."/>
            <person name="Cohen L."/>
        </authorList>
    </citation>
    <scope>NUCLEOTIDE SEQUENCE</scope>
    <source>
        <strain evidence="8">CCMP3276</strain>
    </source>
</reference>
<feature type="region of interest" description="Disordered" evidence="6">
    <location>
        <begin position="1"/>
        <end position="195"/>
    </location>
</feature>
<dbReference type="GO" id="GO:0005669">
    <property type="term" value="C:transcription factor TFIID complex"/>
    <property type="evidence" value="ECO:0007669"/>
    <property type="project" value="InterPro"/>
</dbReference>
<comment type="subcellular location">
    <subcellularLocation>
        <location evidence="1">Nucleus</location>
    </subcellularLocation>
</comment>
<evidence type="ECO:0000313" key="8">
    <source>
        <dbReference type="EMBL" id="CAD8724470.1"/>
    </source>
</evidence>
<feature type="compositionally biased region" description="Low complexity" evidence="6">
    <location>
        <begin position="376"/>
        <end position="400"/>
    </location>
</feature>
<feature type="compositionally biased region" description="Low complexity" evidence="6">
    <location>
        <begin position="547"/>
        <end position="593"/>
    </location>
</feature>
<dbReference type="Pfam" id="PF05236">
    <property type="entry name" value="TAF4"/>
    <property type="match status" value="1"/>
</dbReference>
<dbReference type="GO" id="GO:0006352">
    <property type="term" value="P:DNA-templated transcription initiation"/>
    <property type="evidence" value="ECO:0007669"/>
    <property type="project" value="InterPro"/>
</dbReference>
<feature type="compositionally biased region" description="Low complexity" evidence="6">
    <location>
        <begin position="941"/>
        <end position="950"/>
    </location>
</feature>
<feature type="region of interest" description="Disordered" evidence="6">
    <location>
        <begin position="896"/>
        <end position="950"/>
    </location>
</feature>
<evidence type="ECO:0000256" key="5">
    <source>
        <dbReference type="ARBA" id="ARBA00023242"/>
    </source>
</evidence>
<feature type="compositionally biased region" description="Polar residues" evidence="6">
    <location>
        <begin position="1"/>
        <end position="12"/>
    </location>
</feature>
<feature type="compositionally biased region" description="Low complexity" evidence="6">
    <location>
        <begin position="600"/>
        <end position="613"/>
    </location>
</feature>
<feature type="compositionally biased region" description="Polar residues" evidence="6">
    <location>
        <begin position="179"/>
        <end position="191"/>
    </location>
</feature>
<feature type="region of interest" description="Disordered" evidence="6">
    <location>
        <begin position="758"/>
        <end position="871"/>
    </location>
</feature>
<gene>
    <name evidence="8" type="ORF">EMAD1354_LOCUS547</name>
</gene>
<keyword evidence="3" id="KW-0805">Transcription regulation</keyword>
<evidence type="ECO:0000256" key="6">
    <source>
        <dbReference type="SAM" id="MobiDB-lite"/>
    </source>
</evidence>
<proteinExistence type="inferred from homology"/>
<feature type="compositionally biased region" description="Polar residues" evidence="6">
    <location>
        <begin position="125"/>
        <end position="151"/>
    </location>
</feature>
<feature type="compositionally biased region" description="Low complexity" evidence="6">
    <location>
        <begin position="227"/>
        <end position="246"/>
    </location>
</feature>
<evidence type="ECO:0000256" key="1">
    <source>
        <dbReference type="ARBA" id="ARBA00004123"/>
    </source>
</evidence>
<evidence type="ECO:0000256" key="4">
    <source>
        <dbReference type="ARBA" id="ARBA00023163"/>
    </source>
</evidence>
<feature type="region of interest" description="Disordered" evidence="6">
    <location>
        <begin position="451"/>
        <end position="632"/>
    </location>
</feature>
<feature type="compositionally biased region" description="Low complexity" evidence="6">
    <location>
        <begin position="996"/>
        <end position="1009"/>
    </location>
</feature>
<name>A0A7S0T3R8_9RHOD</name>
<evidence type="ECO:0000256" key="3">
    <source>
        <dbReference type="ARBA" id="ARBA00023015"/>
    </source>
</evidence>
<feature type="compositionally biased region" description="Basic and acidic residues" evidence="6">
    <location>
        <begin position="614"/>
        <end position="629"/>
    </location>
</feature>
<keyword evidence="4" id="KW-0804">Transcription</keyword>
<feature type="compositionally biased region" description="Low complexity" evidence="6">
    <location>
        <begin position="896"/>
        <end position="927"/>
    </location>
</feature>
<protein>
    <recommendedName>
        <fullName evidence="7">Transcription initiation factor TFIID component TAF4 C-terminal domain-containing protein</fullName>
    </recommendedName>
</protein>
<evidence type="ECO:0000259" key="7">
    <source>
        <dbReference type="Pfam" id="PF05236"/>
    </source>
</evidence>
<feature type="region of interest" description="Disordered" evidence="6">
    <location>
        <begin position="344"/>
        <end position="412"/>
    </location>
</feature>
<feature type="compositionally biased region" description="Basic and acidic residues" evidence="6">
    <location>
        <begin position="758"/>
        <end position="771"/>
    </location>
</feature>
<feature type="compositionally biased region" description="Low complexity" evidence="6">
    <location>
        <begin position="40"/>
        <end position="61"/>
    </location>
</feature>
<evidence type="ECO:0000256" key="2">
    <source>
        <dbReference type="ARBA" id="ARBA00006178"/>
    </source>
</evidence>
<dbReference type="EMBL" id="HBFE01000789">
    <property type="protein sequence ID" value="CAD8724470.1"/>
    <property type="molecule type" value="Transcribed_RNA"/>
</dbReference>
<feature type="region of interest" description="Disordered" evidence="6">
    <location>
        <begin position="207"/>
        <end position="247"/>
    </location>
</feature>
<feature type="compositionally biased region" description="Low complexity" evidence="6">
    <location>
        <begin position="465"/>
        <end position="483"/>
    </location>
</feature>